<accession>A0A543I7L4</accession>
<dbReference type="EMBL" id="VFPO01000001">
    <property type="protein sequence ID" value="TQM66545.1"/>
    <property type="molecule type" value="Genomic_DNA"/>
</dbReference>
<dbReference type="InterPro" id="IPR020941">
    <property type="entry name" value="SUFU-like_domain"/>
</dbReference>
<dbReference type="PANTHER" id="PTHR10928">
    <property type="entry name" value="SUPPRESSOR OF FUSED"/>
    <property type="match status" value="1"/>
</dbReference>
<dbReference type="InterPro" id="IPR037181">
    <property type="entry name" value="SUFU_N"/>
</dbReference>
<dbReference type="RefSeq" id="WP_141965671.1">
    <property type="nucleotide sequence ID" value="NZ_VFPO01000001.1"/>
</dbReference>
<reference evidence="2 3" key="1">
    <citation type="submission" date="2019-06" db="EMBL/GenBank/DDBJ databases">
        <title>Sequencing the genomes of 1000 actinobacteria strains.</title>
        <authorList>
            <person name="Klenk H.-P."/>
        </authorList>
    </citation>
    <scope>NUCLEOTIDE SEQUENCE [LARGE SCALE GENOMIC DNA]</scope>
    <source>
        <strain evidence="2 3">DSM 45043</strain>
    </source>
</reference>
<dbReference type="GO" id="GO:0005737">
    <property type="term" value="C:cytoplasm"/>
    <property type="evidence" value="ECO:0007669"/>
    <property type="project" value="TreeGrafter"/>
</dbReference>
<sequence length="347" mass="38081">MDESPGWEAIDAALRGLYGDVTPLHLGTVHKWALGGPDPLDGISVYPRAEPVPHWHFISYGMSELYEKVSDNPDESGWGFEFTFRAAREPDEEKPPMWPASLLQNLGRYVYTSGNWFESGHHINPNGPIQADNEDSEIRGLTFITDPELGAISTPHGRVEFLQVVGLAMEEYEALRQWRPDGLLQALSPHLPLYVTDVNRRSLMSLPDVARAVEEGKARDGSSDGFLYVDRAEWERGAETTTVRMGAVEAAAVVGALQGRLPFGRALILETDSTRLAFHPGDAFAIEEPREGVLDVYVPQDALDDLKAAIRPTAGRTAVPSLPGLTVEIVPTVLKDRYGNETGKVVG</sequence>
<name>A0A543I7L4_9ACTN</name>
<dbReference type="PIRSF" id="PIRSF038192">
    <property type="entry name" value="Txn_reg_BtrU_prd"/>
    <property type="match status" value="1"/>
</dbReference>
<evidence type="ECO:0000259" key="1">
    <source>
        <dbReference type="Pfam" id="PF05076"/>
    </source>
</evidence>
<dbReference type="InterPro" id="IPR017429">
    <property type="entry name" value="Suppressor_of_fused_bac"/>
</dbReference>
<keyword evidence="3" id="KW-1185">Reference proteome</keyword>
<comment type="caution">
    <text evidence="2">The sequence shown here is derived from an EMBL/GenBank/DDBJ whole genome shotgun (WGS) entry which is preliminary data.</text>
</comment>
<organism evidence="2 3">
    <name type="scientific">Actinomadura hallensis</name>
    <dbReference type="NCBI Taxonomy" id="337895"/>
    <lineage>
        <taxon>Bacteria</taxon>
        <taxon>Bacillati</taxon>
        <taxon>Actinomycetota</taxon>
        <taxon>Actinomycetes</taxon>
        <taxon>Streptosporangiales</taxon>
        <taxon>Thermomonosporaceae</taxon>
        <taxon>Actinomadura</taxon>
    </lineage>
</organism>
<dbReference type="Proteomes" id="UP000316706">
    <property type="component" value="Unassembled WGS sequence"/>
</dbReference>
<feature type="domain" description="Suppressor of fused-like" evidence="1">
    <location>
        <begin position="36"/>
        <end position="201"/>
    </location>
</feature>
<gene>
    <name evidence="2" type="ORF">FHX41_0123</name>
</gene>
<dbReference type="PANTHER" id="PTHR10928:SF2">
    <property type="entry name" value="SUPPRESSOR OF FUSED HOMOLOG"/>
    <property type="match status" value="1"/>
</dbReference>
<evidence type="ECO:0000313" key="3">
    <source>
        <dbReference type="Proteomes" id="UP000316706"/>
    </source>
</evidence>
<protein>
    <submittedName>
        <fullName evidence="2">Suppressor of fused protein SUFU</fullName>
    </submittedName>
</protein>
<dbReference type="AlphaFoldDB" id="A0A543I7L4"/>
<proteinExistence type="predicted"/>
<dbReference type="Pfam" id="PF05076">
    <property type="entry name" value="SUFU"/>
    <property type="match status" value="1"/>
</dbReference>
<dbReference type="SUPFAM" id="SSF103359">
    <property type="entry name" value="Suppressor of Fused, N-terminal domain"/>
    <property type="match status" value="1"/>
</dbReference>
<dbReference type="InterPro" id="IPR007768">
    <property type="entry name" value="Suppressor_of_fused"/>
</dbReference>
<dbReference type="OrthoDB" id="9023549at2"/>
<evidence type="ECO:0000313" key="2">
    <source>
        <dbReference type="EMBL" id="TQM66545.1"/>
    </source>
</evidence>